<evidence type="ECO:0000313" key="2">
    <source>
        <dbReference type="EMBL" id="JAD22050.1"/>
    </source>
</evidence>
<name>A0A0A8Y9Q3_ARUDO</name>
<proteinExistence type="predicted"/>
<reference evidence="2" key="1">
    <citation type="submission" date="2014-09" db="EMBL/GenBank/DDBJ databases">
        <authorList>
            <person name="Magalhaes I.L.F."/>
            <person name="Oliveira U."/>
            <person name="Santos F.R."/>
            <person name="Vidigal T.H.D.A."/>
            <person name="Brescovit A.D."/>
            <person name="Santos A.J."/>
        </authorList>
    </citation>
    <scope>NUCLEOTIDE SEQUENCE</scope>
    <source>
        <tissue evidence="2">Shoot tissue taken approximately 20 cm above the soil surface</tissue>
    </source>
</reference>
<dbReference type="EMBL" id="GBRH01275845">
    <property type="protein sequence ID" value="JAD22050.1"/>
    <property type="molecule type" value="Transcribed_RNA"/>
</dbReference>
<feature type="region of interest" description="Disordered" evidence="1">
    <location>
        <begin position="1"/>
        <end position="20"/>
    </location>
</feature>
<protein>
    <submittedName>
        <fullName evidence="2">Uncharacterized protein</fullName>
    </submittedName>
</protein>
<sequence length="20" mass="2097">MAAAMDAVAKTPPLRTVQPK</sequence>
<organism evidence="2">
    <name type="scientific">Arundo donax</name>
    <name type="common">Giant reed</name>
    <name type="synonym">Donax arundinaceus</name>
    <dbReference type="NCBI Taxonomy" id="35708"/>
    <lineage>
        <taxon>Eukaryota</taxon>
        <taxon>Viridiplantae</taxon>
        <taxon>Streptophyta</taxon>
        <taxon>Embryophyta</taxon>
        <taxon>Tracheophyta</taxon>
        <taxon>Spermatophyta</taxon>
        <taxon>Magnoliopsida</taxon>
        <taxon>Liliopsida</taxon>
        <taxon>Poales</taxon>
        <taxon>Poaceae</taxon>
        <taxon>PACMAD clade</taxon>
        <taxon>Arundinoideae</taxon>
        <taxon>Arundineae</taxon>
        <taxon>Arundo</taxon>
    </lineage>
</organism>
<dbReference type="AlphaFoldDB" id="A0A0A8Y9Q3"/>
<accession>A0A0A8Y9Q3</accession>
<evidence type="ECO:0000256" key="1">
    <source>
        <dbReference type="SAM" id="MobiDB-lite"/>
    </source>
</evidence>
<reference evidence="2" key="2">
    <citation type="journal article" date="2015" name="Data Brief">
        <title>Shoot transcriptome of the giant reed, Arundo donax.</title>
        <authorList>
            <person name="Barrero R.A."/>
            <person name="Guerrero F.D."/>
            <person name="Moolhuijzen P."/>
            <person name="Goolsby J.A."/>
            <person name="Tidwell J."/>
            <person name="Bellgard S.E."/>
            <person name="Bellgard M.I."/>
        </authorList>
    </citation>
    <scope>NUCLEOTIDE SEQUENCE</scope>
    <source>
        <tissue evidence="2">Shoot tissue taken approximately 20 cm above the soil surface</tissue>
    </source>
</reference>